<proteinExistence type="predicted"/>
<protein>
    <submittedName>
        <fullName evidence="1">Uncharacterized protein</fullName>
    </submittedName>
</protein>
<accession>X0W1N9</accession>
<feature type="non-terminal residue" evidence="1">
    <location>
        <position position="1"/>
    </location>
</feature>
<comment type="caution">
    <text evidence="1">The sequence shown here is derived from an EMBL/GenBank/DDBJ whole genome shotgun (WGS) entry which is preliminary data.</text>
</comment>
<reference evidence="1" key="1">
    <citation type="journal article" date="2014" name="Front. Microbiol.">
        <title>High frequency of phylogenetically diverse reductive dehalogenase-homologous genes in deep subseafloor sedimentary metagenomes.</title>
        <authorList>
            <person name="Kawai M."/>
            <person name="Futagami T."/>
            <person name="Toyoda A."/>
            <person name="Takaki Y."/>
            <person name="Nishi S."/>
            <person name="Hori S."/>
            <person name="Arai W."/>
            <person name="Tsubouchi T."/>
            <person name="Morono Y."/>
            <person name="Uchiyama I."/>
            <person name="Ito T."/>
            <person name="Fujiyama A."/>
            <person name="Inagaki F."/>
            <person name="Takami H."/>
        </authorList>
    </citation>
    <scope>NUCLEOTIDE SEQUENCE</scope>
    <source>
        <strain evidence="1">Expedition CK06-06</strain>
    </source>
</reference>
<dbReference type="EMBL" id="BARS01033327">
    <property type="protein sequence ID" value="GAG24714.1"/>
    <property type="molecule type" value="Genomic_DNA"/>
</dbReference>
<dbReference type="AlphaFoldDB" id="X0W1N9"/>
<name>X0W1N9_9ZZZZ</name>
<sequence length="77" mass="8667">LGFRILHIGTTISVEGPETLWESVFNVLFVMRKKQILPGIEGGDASYRKAITDSLEIPLKLRQYISGVAFVEPPEFF</sequence>
<gene>
    <name evidence="1" type="ORF">S01H1_51637</name>
</gene>
<evidence type="ECO:0000313" key="1">
    <source>
        <dbReference type="EMBL" id="GAG24714.1"/>
    </source>
</evidence>
<organism evidence="1">
    <name type="scientific">marine sediment metagenome</name>
    <dbReference type="NCBI Taxonomy" id="412755"/>
    <lineage>
        <taxon>unclassified sequences</taxon>
        <taxon>metagenomes</taxon>
        <taxon>ecological metagenomes</taxon>
    </lineage>
</organism>